<evidence type="ECO:0000313" key="4">
    <source>
        <dbReference type="Proteomes" id="UP000824265"/>
    </source>
</evidence>
<dbReference type="InterPro" id="IPR035919">
    <property type="entry name" value="EAL_sf"/>
</dbReference>
<evidence type="ECO:0000259" key="1">
    <source>
        <dbReference type="PROSITE" id="PS50883"/>
    </source>
</evidence>
<evidence type="ECO:0000259" key="2">
    <source>
        <dbReference type="PROSITE" id="PS50887"/>
    </source>
</evidence>
<dbReference type="Pfam" id="PF00990">
    <property type="entry name" value="GGDEF"/>
    <property type="match status" value="1"/>
</dbReference>
<dbReference type="Gene3D" id="3.30.70.270">
    <property type="match status" value="1"/>
</dbReference>
<protein>
    <submittedName>
        <fullName evidence="3">Bifunctional diguanylate cyclase/phosphodiesterase</fullName>
    </submittedName>
</protein>
<feature type="domain" description="GGDEF" evidence="2">
    <location>
        <begin position="176"/>
        <end position="310"/>
    </location>
</feature>
<dbReference type="PANTHER" id="PTHR44757:SF2">
    <property type="entry name" value="BIOFILM ARCHITECTURE MAINTENANCE PROTEIN MBAA"/>
    <property type="match status" value="1"/>
</dbReference>
<feature type="domain" description="EAL" evidence="1">
    <location>
        <begin position="319"/>
        <end position="573"/>
    </location>
</feature>
<dbReference type="SUPFAM" id="SSF55073">
    <property type="entry name" value="Nucleotide cyclase"/>
    <property type="match status" value="1"/>
</dbReference>
<dbReference type="EMBL" id="DXGH01000071">
    <property type="protein sequence ID" value="HIW82361.1"/>
    <property type="molecule type" value="Genomic_DNA"/>
</dbReference>
<dbReference type="PROSITE" id="PS50883">
    <property type="entry name" value="EAL"/>
    <property type="match status" value="1"/>
</dbReference>
<dbReference type="InterPro" id="IPR052155">
    <property type="entry name" value="Biofilm_reg_signaling"/>
</dbReference>
<dbReference type="InterPro" id="IPR001633">
    <property type="entry name" value="EAL_dom"/>
</dbReference>
<dbReference type="SMART" id="SM00267">
    <property type="entry name" value="GGDEF"/>
    <property type="match status" value="1"/>
</dbReference>
<dbReference type="AlphaFoldDB" id="A0A9D1R9B7"/>
<accession>A0A9D1R9B7</accession>
<dbReference type="InterPro" id="IPR029787">
    <property type="entry name" value="Nucleotide_cyclase"/>
</dbReference>
<dbReference type="InterPro" id="IPR000160">
    <property type="entry name" value="GGDEF_dom"/>
</dbReference>
<dbReference type="PANTHER" id="PTHR44757">
    <property type="entry name" value="DIGUANYLATE CYCLASE DGCP"/>
    <property type="match status" value="1"/>
</dbReference>
<sequence>MNEMRYQLNLLKAMNQKLAAKERMYHMVCDASAEAFLYYSFEKNEVVTLGKWHDFFDFEVHDMKEAAKLFDAVDESCLLKLRDVLFLEKSGEASLTAECLMKDKKRWFRFCANVTYDALGRPEEKVICTSDITKFKNQNEELTYMAYYDGLTGLYNRNYFVRQLGEFVRTAKERNSVVSVLVIDIDDFRKINDGMGLVVGDELVQQFGSFLKELCSREVIVCHLSSDVYCMAIYEPMGDHSVEHIHKTIQKRTREPFCLSSGQELQITVSIGVAEFPEAASSALELMKCAEIVMFKGKSTGKNTIRYFNASILNEFLETVELENKLKEAVFKKNFVLYFQPQFYAGNQKLRGVEALVRWREEDGKMISPSVFIPIAEKNGAIIPIGNWVVEQSIRQYSAWRKQYGVSFIMSINISALQCARDDFVDSLLKTIRKYQVDPSDVELEITESILINDFDMVSDKLKQLHACGIKISLDDFGTGFSSLSYLKQLPIDTLKLDKSFTDTVLTDSATRVITESIINMVECLGFESIAEGVEDEQQYKYLHAIGCDVIQGYLCGKPQPPEELEKLFQKAFTA</sequence>
<gene>
    <name evidence="3" type="ORF">H9742_12730</name>
</gene>
<dbReference type="CDD" id="cd01949">
    <property type="entry name" value="GGDEF"/>
    <property type="match status" value="1"/>
</dbReference>
<reference evidence="3" key="1">
    <citation type="journal article" date="2021" name="PeerJ">
        <title>Extensive microbial diversity within the chicken gut microbiome revealed by metagenomics and culture.</title>
        <authorList>
            <person name="Gilroy R."/>
            <person name="Ravi A."/>
            <person name="Getino M."/>
            <person name="Pursley I."/>
            <person name="Horton D.L."/>
            <person name="Alikhan N.F."/>
            <person name="Baker D."/>
            <person name="Gharbi K."/>
            <person name="Hall N."/>
            <person name="Watson M."/>
            <person name="Adriaenssens E.M."/>
            <person name="Foster-Nyarko E."/>
            <person name="Jarju S."/>
            <person name="Secka A."/>
            <person name="Antonio M."/>
            <person name="Oren A."/>
            <person name="Chaudhuri R.R."/>
            <person name="La Ragione R."/>
            <person name="Hildebrand F."/>
            <person name="Pallen M.J."/>
        </authorList>
    </citation>
    <scope>NUCLEOTIDE SEQUENCE</scope>
    <source>
        <strain evidence="3">CHK195-6426</strain>
    </source>
</reference>
<dbReference type="InterPro" id="IPR043128">
    <property type="entry name" value="Rev_trsase/Diguanyl_cyclase"/>
</dbReference>
<dbReference type="PROSITE" id="PS50887">
    <property type="entry name" value="GGDEF"/>
    <property type="match status" value="1"/>
</dbReference>
<dbReference type="Gene3D" id="3.20.20.450">
    <property type="entry name" value="EAL domain"/>
    <property type="match status" value="1"/>
</dbReference>
<organism evidence="3 4">
    <name type="scientific">Candidatus Acetatifactor stercoripullorum</name>
    <dbReference type="NCBI Taxonomy" id="2838414"/>
    <lineage>
        <taxon>Bacteria</taxon>
        <taxon>Bacillati</taxon>
        <taxon>Bacillota</taxon>
        <taxon>Clostridia</taxon>
        <taxon>Lachnospirales</taxon>
        <taxon>Lachnospiraceae</taxon>
        <taxon>Acetatifactor</taxon>
    </lineage>
</organism>
<reference evidence="3" key="2">
    <citation type="submission" date="2021-04" db="EMBL/GenBank/DDBJ databases">
        <authorList>
            <person name="Gilroy R."/>
        </authorList>
    </citation>
    <scope>NUCLEOTIDE SEQUENCE</scope>
    <source>
        <strain evidence="3">CHK195-6426</strain>
    </source>
</reference>
<evidence type="ECO:0000313" key="3">
    <source>
        <dbReference type="EMBL" id="HIW82361.1"/>
    </source>
</evidence>
<dbReference type="Proteomes" id="UP000824265">
    <property type="component" value="Unassembled WGS sequence"/>
</dbReference>
<name>A0A9D1R9B7_9FIRM</name>
<comment type="caution">
    <text evidence="3">The sequence shown here is derived from an EMBL/GenBank/DDBJ whole genome shotgun (WGS) entry which is preliminary data.</text>
</comment>
<dbReference type="NCBIfam" id="TIGR00254">
    <property type="entry name" value="GGDEF"/>
    <property type="match status" value="1"/>
</dbReference>
<dbReference type="Pfam" id="PF00563">
    <property type="entry name" value="EAL"/>
    <property type="match status" value="1"/>
</dbReference>
<proteinExistence type="predicted"/>
<dbReference type="CDD" id="cd01948">
    <property type="entry name" value="EAL"/>
    <property type="match status" value="1"/>
</dbReference>
<dbReference type="SMART" id="SM00052">
    <property type="entry name" value="EAL"/>
    <property type="match status" value="1"/>
</dbReference>
<dbReference type="SUPFAM" id="SSF141868">
    <property type="entry name" value="EAL domain-like"/>
    <property type="match status" value="1"/>
</dbReference>